<evidence type="ECO:0000256" key="1">
    <source>
        <dbReference type="SAM" id="MobiDB-lite"/>
    </source>
</evidence>
<feature type="signal peptide" evidence="3">
    <location>
        <begin position="1"/>
        <end position="24"/>
    </location>
</feature>
<comment type="caution">
    <text evidence="4">The sequence shown here is derived from an EMBL/GenBank/DDBJ whole genome shotgun (WGS) entry which is preliminary data.</text>
</comment>
<keyword evidence="5" id="KW-1185">Reference proteome</keyword>
<evidence type="ECO:0000313" key="4">
    <source>
        <dbReference type="EMBL" id="KAF9328372.1"/>
    </source>
</evidence>
<keyword evidence="2" id="KW-1133">Transmembrane helix</keyword>
<accession>A0A9P5SID3</accession>
<evidence type="ECO:0000256" key="3">
    <source>
        <dbReference type="SAM" id="SignalP"/>
    </source>
</evidence>
<evidence type="ECO:0000313" key="5">
    <source>
        <dbReference type="Proteomes" id="UP000696485"/>
    </source>
</evidence>
<keyword evidence="2" id="KW-0472">Membrane</keyword>
<proteinExistence type="predicted"/>
<protein>
    <submittedName>
        <fullName evidence="4">Uncharacterized protein</fullName>
    </submittedName>
</protein>
<organism evidence="4 5">
    <name type="scientific">Podila minutissima</name>
    <dbReference type="NCBI Taxonomy" id="64525"/>
    <lineage>
        <taxon>Eukaryota</taxon>
        <taxon>Fungi</taxon>
        <taxon>Fungi incertae sedis</taxon>
        <taxon>Mucoromycota</taxon>
        <taxon>Mortierellomycotina</taxon>
        <taxon>Mortierellomycetes</taxon>
        <taxon>Mortierellales</taxon>
        <taxon>Mortierellaceae</taxon>
        <taxon>Podila</taxon>
    </lineage>
</organism>
<name>A0A9P5SID3_9FUNG</name>
<keyword evidence="3" id="KW-0732">Signal</keyword>
<feature type="compositionally biased region" description="Basic and acidic residues" evidence="1">
    <location>
        <begin position="266"/>
        <end position="280"/>
    </location>
</feature>
<keyword evidence="2" id="KW-0812">Transmembrane</keyword>
<feature type="region of interest" description="Disordered" evidence="1">
    <location>
        <begin position="169"/>
        <end position="203"/>
    </location>
</feature>
<feature type="transmembrane region" description="Helical" evidence="2">
    <location>
        <begin position="359"/>
        <end position="379"/>
    </location>
</feature>
<dbReference type="EMBL" id="JAAAUY010000571">
    <property type="protein sequence ID" value="KAF9328372.1"/>
    <property type="molecule type" value="Genomic_DNA"/>
</dbReference>
<reference evidence="4" key="1">
    <citation type="journal article" date="2020" name="Fungal Divers.">
        <title>Resolving the Mortierellaceae phylogeny through synthesis of multi-gene phylogenetics and phylogenomics.</title>
        <authorList>
            <person name="Vandepol N."/>
            <person name="Liber J."/>
            <person name="Desiro A."/>
            <person name="Na H."/>
            <person name="Kennedy M."/>
            <person name="Barry K."/>
            <person name="Grigoriev I.V."/>
            <person name="Miller A.N."/>
            <person name="O'Donnell K."/>
            <person name="Stajich J.E."/>
            <person name="Bonito G."/>
        </authorList>
    </citation>
    <scope>NUCLEOTIDE SEQUENCE</scope>
    <source>
        <strain evidence="4">NVP1</strain>
    </source>
</reference>
<feature type="compositionally biased region" description="Low complexity" evidence="1">
    <location>
        <begin position="243"/>
        <end position="261"/>
    </location>
</feature>
<gene>
    <name evidence="4" type="ORF">BG006_008440</name>
</gene>
<feature type="region of interest" description="Disordered" evidence="1">
    <location>
        <begin position="215"/>
        <end position="321"/>
    </location>
</feature>
<feature type="chain" id="PRO_5040340854" evidence="3">
    <location>
        <begin position="25"/>
        <end position="381"/>
    </location>
</feature>
<dbReference type="Proteomes" id="UP000696485">
    <property type="component" value="Unassembled WGS sequence"/>
</dbReference>
<dbReference type="AlphaFoldDB" id="A0A9P5SID3"/>
<sequence>MLLSISPTLRLASLALTSLMTVASAPIVPLNADTRILSCVHVRISGSMYAGPNGEHPLTASEGEKLAISIDTSDCDQSIVQLATPWTMHLGNTNYKSAKAVVVAHLLVPGTTQYMWEVHSPSPQEHQHAQSFVSTAHPKYYIQVQTASNDGRELLVGQSEPFAIIADTHTQQQQEPEHSDTPSSHPSIPRDPTQPDLPHLKKREENNNDKADAQAILSSDPTAVPSDPVVNDVKEDEEEDSSSETAAAESEAENAAAVVLKPKPKPPVEENKPDSEDIPKTHYPNIPKDTTVPDPSTIPKVSDPNLNTPQDPVPYVPPEVGKAIPPKKSTKETFLKYVGAGAAIFSTVGLGLGGVLGGVLGGTVGFVIGLIGAAANGAFNN</sequence>
<evidence type="ECO:0000256" key="2">
    <source>
        <dbReference type="SAM" id="Phobius"/>
    </source>
</evidence>